<keyword evidence="3" id="KW-0328">Glycosyltransferase</keyword>
<keyword evidence="5 8" id="KW-0812">Transmembrane</keyword>
<dbReference type="Proteomes" id="UP001248536">
    <property type="component" value="Unassembled WGS sequence"/>
</dbReference>
<comment type="caution">
    <text evidence="9">The sequence shown here is derived from an EMBL/GenBank/DDBJ whole genome shotgun (WGS) entry which is preliminary data.</text>
</comment>
<feature type="transmembrane region" description="Helical" evidence="8">
    <location>
        <begin position="89"/>
        <end position="105"/>
    </location>
</feature>
<sequence length="487" mass="54816">MVDQYLLQVDEANRLGLAMLDVPFLPWLHFDMTVRMQKRAHSSLFLVLTRGFVASGASPVLAIRLPSVILGTLTIPATYVMWRRVSRRVAMISAGLIAVLPYHVFYSRTGWHVSAMTFCLVMSLACLERGYFTRDESKIERLQSFGYIPTRSDVYLFFAGVWVFAGYLFHETIIAMLALATLYILWDQYPDWDSRLGVIICSLLPLLAYYVIWPLHTILGRQNSDQFATESNINQFLLSKIIQMVDNLSQLFNLASGDSVVAGQSLLAYLTVPVVVFVVVGIWTVRRHGRPFERFLTVLILLYPPVISFLHFGAQKPRFYVVTIPIFAILAAQGIVSLSEQTPRLKMPPAAGALSSALILILAIMTVSSLFMPVSGLPQTEDISDRYQSRAGGGEEMKQFVVQNMNQTGETKIAIIGGGQPQYHLWEYRSEVQYVGLSRNPHIALVQPWTISQTQETKLRECYTHSVSVHAWEGYIRTSCTTDTSHS</sequence>
<dbReference type="PANTHER" id="PTHR33908">
    <property type="entry name" value="MANNOSYLTRANSFERASE YKCB-RELATED"/>
    <property type="match status" value="1"/>
</dbReference>
<dbReference type="EMBL" id="JAMQCP010000002">
    <property type="protein sequence ID" value="MDS0253966.1"/>
    <property type="molecule type" value="Genomic_DNA"/>
</dbReference>
<feature type="transmembrane region" description="Helical" evidence="8">
    <location>
        <begin position="319"/>
        <end position="338"/>
    </location>
</feature>
<feature type="transmembrane region" description="Helical" evidence="8">
    <location>
        <begin position="153"/>
        <end position="184"/>
    </location>
</feature>
<evidence type="ECO:0000256" key="7">
    <source>
        <dbReference type="ARBA" id="ARBA00023136"/>
    </source>
</evidence>
<evidence type="ECO:0000313" key="10">
    <source>
        <dbReference type="Proteomes" id="UP001248536"/>
    </source>
</evidence>
<feature type="transmembrane region" description="Helical" evidence="8">
    <location>
        <begin position="111"/>
        <end position="132"/>
    </location>
</feature>
<protein>
    <submittedName>
        <fullName evidence="9">Glycosyltransferase family 39 protein</fullName>
    </submittedName>
</protein>
<feature type="transmembrane region" description="Helical" evidence="8">
    <location>
        <begin position="350"/>
        <end position="372"/>
    </location>
</feature>
<feature type="transmembrane region" description="Helical" evidence="8">
    <location>
        <begin position="196"/>
        <end position="215"/>
    </location>
</feature>
<evidence type="ECO:0000256" key="4">
    <source>
        <dbReference type="ARBA" id="ARBA00022679"/>
    </source>
</evidence>
<evidence type="ECO:0000256" key="6">
    <source>
        <dbReference type="ARBA" id="ARBA00022989"/>
    </source>
</evidence>
<evidence type="ECO:0000313" key="9">
    <source>
        <dbReference type="EMBL" id="MDS0253966.1"/>
    </source>
</evidence>
<keyword evidence="4" id="KW-0808">Transferase</keyword>
<dbReference type="RefSeq" id="WP_160163368.1">
    <property type="nucleotide sequence ID" value="NZ_BAABDY010000004.1"/>
</dbReference>
<feature type="transmembrane region" description="Helical" evidence="8">
    <location>
        <begin position="295"/>
        <end position="313"/>
    </location>
</feature>
<proteinExistence type="predicted"/>
<keyword evidence="10" id="KW-1185">Reference proteome</keyword>
<evidence type="ECO:0000256" key="1">
    <source>
        <dbReference type="ARBA" id="ARBA00004651"/>
    </source>
</evidence>
<keyword evidence="6 8" id="KW-1133">Transmembrane helix</keyword>
<dbReference type="InterPro" id="IPR050297">
    <property type="entry name" value="LipidA_mod_glycosyltrf_83"/>
</dbReference>
<comment type="subcellular location">
    <subcellularLocation>
        <location evidence="1">Cell membrane</location>
        <topology evidence="1">Multi-pass membrane protein</topology>
    </subcellularLocation>
</comment>
<feature type="transmembrane region" description="Helical" evidence="8">
    <location>
        <begin position="63"/>
        <end position="82"/>
    </location>
</feature>
<keyword evidence="2" id="KW-1003">Cell membrane</keyword>
<organism evidence="9 10">
    <name type="scientific">Haloarcula argentinensis</name>
    <dbReference type="NCBI Taxonomy" id="43776"/>
    <lineage>
        <taxon>Archaea</taxon>
        <taxon>Methanobacteriati</taxon>
        <taxon>Methanobacteriota</taxon>
        <taxon>Stenosarchaea group</taxon>
        <taxon>Halobacteria</taxon>
        <taxon>Halobacteriales</taxon>
        <taxon>Haloarculaceae</taxon>
        <taxon>Haloarcula</taxon>
    </lineage>
</organism>
<evidence type="ECO:0000256" key="2">
    <source>
        <dbReference type="ARBA" id="ARBA00022475"/>
    </source>
</evidence>
<gene>
    <name evidence="9" type="ORF">NC662_09630</name>
</gene>
<reference evidence="9 10" key="1">
    <citation type="submission" date="2022-06" db="EMBL/GenBank/DDBJ databases">
        <title>Haloarcula sp. a new haloarchaeum isolate from saline soil.</title>
        <authorList>
            <person name="Strakova D."/>
            <person name="Galisteo C."/>
            <person name="Sanchez-Porro C."/>
            <person name="Ventosa A."/>
        </authorList>
    </citation>
    <scope>NUCLEOTIDE SEQUENCE [LARGE SCALE GENOMIC DNA]</scope>
    <source>
        <strain evidence="9 10">JCM 15760</strain>
    </source>
</reference>
<evidence type="ECO:0000256" key="8">
    <source>
        <dbReference type="SAM" id="Phobius"/>
    </source>
</evidence>
<keyword evidence="7 8" id="KW-0472">Membrane</keyword>
<dbReference type="PANTHER" id="PTHR33908:SF11">
    <property type="entry name" value="MEMBRANE PROTEIN"/>
    <property type="match status" value="1"/>
</dbReference>
<name>A0ABU2F0E2_HALAR</name>
<feature type="transmembrane region" description="Helical" evidence="8">
    <location>
        <begin position="261"/>
        <end position="283"/>
    </location>
</feature>
<evidence type="ECO:0000256" key="3">
    <source>
        <dbReference type="ARBA" id="ARBA00022676"/>
    </source>
</evidence>
<accession>A0ABU2F0E2</accession>
<evidence type="ECO:0000256" key="5">
    <source>
        <dbReference type="ARBA" id="ARBA00022692"/>
    </source>
</evidence>